<evidence type="ECO:0000259" key="10">
    <source>
        <dbReference type="Pfam" id="PF04290"/>
    </source>
</evidence>
<name>A0A1H3HUE0_9BACI</name>
<dbReference type="GO" id="GO:0005886">
    <property type="term" value="C:plasma membrane"/>
    <property type="evidence" value="ECO:0007669"/>
    <property type="project" value="UniProtKB-SubCell"/>
</dbReference>
<evidence type="ECO:0000256" key="1">
    <source>
        <dbReference type="ARBA" id="ARBA00004429"/>
    </source>
</evidence>
<feature type="transmembrane region" description="Helical" evidence="9">
    <location>
        <begin position="12"/>
        <end position="32"/>
    </location>
</feature>
<feature type="domain" description="Tripartite ATP-independent periplasmic transporters DctQ component" evidence="10">
    <location>
        <begin position="23"/>
        <end position="152"/>
    </location>
</feature>
<comment type="subcellular location">
    <subcellularLocation>
        <location evidence="1">Cell inner membrane</location>
        <topology evidence="1">Multi-pass membrane protein</topology>
    </subcellularLocation>
</comment>
<dbReference type="InterPro" id="IPR055348">
    <property type="entry name" value="DctQ"/>
</dbReference>
<dbReference type="GO" id="GO:0022857">
    <property type="term" value="F:transmembrane transporter activity"/>
    <property type="evidence" value="ECO:0007669"/>
    <property type="project" value="TreeGrafter"/>
</dbReference>
<accession>A0A1H3HUE0</accession>
<sequence>MQKTLDRLFSLIDILTGILTGLMVAFVFYNVVLRVAFNSGLTWSEELARYLFVFVTYIGAISAMRSNAHIGIDTLLARVNDKAKLSLYIITQLSIAGLMFLLIHGSIGMISANAAQTTAALAIPFPVLYSVGVLTGISITLLALGNIVHAVKNKENIGQIVKISSEEDDLVEEAEASAKEHLEELVKEDRA</sequence>
<dbReference type="PANTHER" id="PTHR35011:SF2">
    <property type="entry name" value="2,3-DIKETO-L-GULONATE TRAP TRANSPORTER SMALL PERMEASE PROTEIN YIAM"/>
    <property type="match status" value="1"/>
</dbReference>
<dbReference type="InterPro" id="IPR007387">
    <property type="entry name" value="TRAP_DctQ"/>
</dbReference>
<dbReference type="PANTHER" id="PTHR35011">
    <property type="entry name" value="2,3-DIKETO-L-GULONATE TRAP TRANSPORTER SMALL PERMEASE PROTEIN YIAM"/>
    <property type="match status" value="1"/>
</dbReference>
<keyword evidence="6 9" id="KW-1133">Transmembrane helix</keyword>
<evidence type="ECO:0000256" key="4">
    <source>
        <dbReference type="ARBA" id="ARBA00022519"/>
    </source>
</evidence>
<protein>
    <submittedName>
        <fullName evidence="11">TRAP-type C4-dicarboxylate transport system, small permease component</fullName>
    </submittedName>
</protein>
<evidence type="ECO:0000313" key="12">
    <source>
        <dbReference type="Proteomes" id="UP000198935"/>
    </source>
</evidence>
<keyword evidence="12" id="KW-1185">Reference proteome</keyword>
<evidence type="ECO:0000256" key="8">
    <source>
        <dbReference type="ARBA" id="ARBA00038436"/>
    </source>
</evidence>
<dbReference type="GO" id="GO:0015740">
    <property type="term" value="P:C4-dicarboxylate transport"/>
    <property type="evidence" value="ECO:0007669"/>
    <property type="project" value="TreeGrafter"/>
</dbReference>
<keyword evidence="3" id="KW-1003">Cell membrane</keyword>
<evidence type="ECO:0000256" key="6">
    <source>
        <dbReference type="ARBA" id="ARBA00022989"/>
    </source>
</evidence>
<keyword evidence="5 9" id="KW-0812">Transmembrane</keyword>
<evidence type="ECO:0000256" key="9">
    <source>
        <dbReference type="SAM" id="Phobius"/>
    </source>
</evidence>
<dbReference type="Proteomes" id="UP000198935">
    <property type="component" value="Unassembled WGS sequence"/>
</dbReference>
<evidence type="ECO:0000256" key="3">
    <source>
        <dbReference type="ARBA" id="ARBA00022475"/>
    </source>
</evidence>
<comment type="similarity">
    <text evidence="8">Belongs to the TRAP transporter small permease family.</text>
</comment>
<keyword evidence="4" id="KW-0997">Cell inner membrane</keyword>
<dbReference type="Pfam" id="PF04290">
    <property type="entry name" value="DctQ"/>
    <property type="match status" value="1"/>
</dbReference>
<feature type="transmembrane region" description="Helical" evidence="9">
    <location>
        <begin position="47"/>
        <end position="64"/>
    </location>
</feature>
<dbReference type="EMBL" id="FNPI01000001">
    <property type="protein sequence ID" value="SDY19042.1"/>
    <property type="molecule type" value="Genomic_DNA"/>
</dbReference>
<proteinExistence type="inferred from homology"/>
<evidence type="ECO:0000313" key="11">
    <source>
        <dbReference type="EMBL" id="SDY19042.1"/>
    </source>
</evidence>
<dbReference type="OrthoDB" id="9815614at2"/>
<keyword evidence="2" id="KW-0813">Transport</keyword>
<evidence type="ECO:0000256" key="7">
    <source>
        <dbReference type="ARBA" id="ARBA00023136"/>
    </source>
</evidence>
<evidence type="ECO:0000256" key="2">
    <source>
        <dbReference type="ARBA" id="ARBA00022448"/>
    </source>
</evidence>
<keyword evidence="7 9" id="KW-0472">Membrane</keyword>
<organism evidence="11 12">
    <name type="scientific">Evansella caseinilytica</name>
    <dbReference type="NCBI Taxonomy" id="1503961"/>
    <lineage>
        <taxon>Bacteria</taxon>
        <taxon>Bacillati</taxon>
        <taxon>Bacillota</taxon>
        <taxon>Bacilli</taxon>
        <taxon>Bacillales</taxon>
        <taxon>Bacillaceae</taxon>
        <taxon>Evansella</taxon>
    </lineage>
</organism>
<dbReference type="STRING" id="1503961.SAMN05421736_101617"/>
<feature type="transmembrane region" description="Helical" evidence="9">
    <location>
        <begin position="85"/>
        <end position="107"/>
    </location>
</feature>
<feature type="transmembrane region" description="Helical" evidence="9">
    <location>
        <begin position="127"/>
        <end position="148"/>
    </location>
</feature>
<reference evidence="12" key="1">
    <citation type="submission" date="2016-10" db="EMBL/GenBank/DDBJ databases">
        <authorList>
            <person name="Varghese N."/>
            <person name="Submissions S."/>
        </authorList>
    </citation>
    <scope>NUCLEOTIDE SEQUENCE [LARGE SCALE GENOMIC DNA]</scope>
    <source>
        <strain evidence="12">SP</strain>
    </source>
</reference>
<gene>
    <name evidence="11" type="ORF">SAMN05421736_101617</name>
</gene>
<dbReference type="AlphaFoldDB" id="A0A1H3HUE0"/>
<evidence type="ECO:0000256" key="5">
    <source>
        <dbReference type="ARBA" id="ARBA00022692"/>
    </source>
</evidence>